<dbReference type="Pfam" id="PF02613">
    <property type="entry name" value="Nitrate_red_del"/>
    <property type="match status" value="1"/>
</dbReference>
<dbReference type="PANTHER" id="PTHR43680">
    <property type="entry name" value="NITRATE REDUCTASE MOLYBDENUM COFACTOR ASSEMBLY CHAPERONE"/>
    <property type="match status" value="1"/>
</dbReference>
<dbReference type="SUPFAM" id="SSF89155">
    <property type="entry name" value="TorD-like"/>
    <property type="match status" value="1"/>
</dbReference>
<protein>
    <submittedName>
        <fullName evidence="3">Nitrate reductase delta subunit</fullName>
    </submittedName>
</protein>
<keyword evidence="1" id="KW-0534">Nitrate assimilation</keyword>
<proteinExistence type="predicted"/>
<dbReference type="PANTHER" id="PTHR43680:SF2">
    <property type="entry name" value="NITRATE REDUCTASE MOLYBDENUM COFACTOR ASSEMBLY CHAPERONE NARJ"/>
    <property type="match status" value="1"/>
</dbReference>
<evidence type="ECO:0000256" key="1">
    <source>
        <dbReference type="ARBA" id="ARBA00023063"/>
    </source>
</evidence>
<dbReference type="GO" id="GO:0042128">
    <property type="term" value="P:nitrate assimilation"/>
    <property type="evidence" value="ECO:0007669"/>
    <property type="project" value="UniProtKB-KW"/>
</dbReference>
<dbReference type="Gene3D" id="1.10.3480.10">
    <property type="entry name" value="TorD-like"/>
    <property type="match status" value="1"/>
</dbReference>
<evidence type="ECO:0000313" key="4">
    <source>
        <dbReference type="Proteomes" id="UP000584374"/>
    </source>
</evidence>
<dbReference type="GO" id="GO:0051131">
    <property type="term" value="P:chaperone-mediated protein complex assembly"/>
    <property type="evidence" value="ECO:0007669"/>
    <property type="project" value="InterPro"/>
</dbReference>
<dbReference type="InterPro" id="IPR003765">
    <property type="entry name" value="NO3_reductase_chaperone_NarJ"/>
</dbReference>
<dbReference type="InterPro" id="IPR036411">
    <property type="entry name" value="TorD-like_sf"/>
</dbReference>
<dbReference type="EMBL" id="JACHIW010000001">
    <property type="protein sequence ID" value="MBB5157540.1"/>
    <property type="molecule type" value="Genomic_DNA"/>
</dbReference>
<dbReference type="InterPro" id="IPR020945">
    <property type="entry name" value="DMSO/NO3_reduct_chaperone"/>
</dbReference>
<reference evidence="3 4" key="1">
    <citation type="submission" date="2020-08" db="EMBL/GenBank/DDBJ databases">
        <title>Sequencing the genomes of 1000 actinobacteria strains.</title>
        <authorList>
            <person name="Klenk H.-P."/>
        </authorList>
    </citation>
    <scope>NUCLEOTIDE SEQUENCE [LARGE SCALE GENOMIC DNA]</scope>
    <source>
        <strain evidence="3 4">DSM 45584</strain>
    </source>
</reference>
<dbReference type="AlphaFoldDB" id="A0A840QCM8"/>
<evidence type="ECO:0000256" key="2">
    <source>
        <dbReference type="SAM" id="MobiDB-lite"/>
    </source>
</evidence>
<gene>
    <name evidence="3" type="ORF">BJ970_005074</name>
</gene>
<evidence type="ECO:0000313" key="3">
    <source>
        <dbReference type="EMBL" id="MBB5157540.1"/>
    </source>
</evidence>
<name>A0A840QCM8_9PSEU</name>
<dbReference type="NCBIfam" id="TIGR00684">
    <property type="entry name" value="narJ"/>
    <property type="match status" value="1"/>
</dbReference>
<feature type="region of interest" description="Disordered" evidence="2">
    <location>
        <begin position="189"/>
        <end position="211"/>
    </location>
</feature>
<accession>A0A840QCM8</accession>
<sequence>MTQRFDLNRAMTHRIAAFLLSYPDTELSAMLPTLRTAAVCLTAPTGTPLVELIDDLRQTPLLAAQQHYVDTFDMRRRCSLYLTYWTTGDTRNRGQAILEVKRLYREAGVIPAEEELPDHLTVVLEFAGTTNQTVGTALLLQHHAGLTLLTSALREQGSRYVLALDAVLATLPEPTETTLRAAAQIATTGPPHETVGITPYRAGADQTGGRR</sequence>
<dbReference type="GO" id="GO:0016530">
    <property type="term" value="F:metallochaperone activity"/>
    <property type="evidence" value="ECO:0007669"/>
    <property type="project" value="TreeGrafter"/>
</dbReference>
<comment type="caution">
    <text evidence="3">The sequence shown here is derived from an EMBL/GenBank/DDBJ whole genome shotgun (WGS) entry which is preliminary data.</text>
</comment>
<dbReference type="GO" id="GO:0051082">
    <property type="term" value="F:unfolded protein binding"/>
    <property type="evidence" value="ECO:0007669"/>
    <property type="project" value="InterPro"/>
</dbReference>
<organism evidence="3 4">
    <name type="scientific">Saccharopolyspora phatthalungensis</name>
    <dbReference type="NCBI Taxonomy" id="664693"/>
    <lineage>
        <taxon>Bacteria</taxon>
        <taxon>Bacillati</taxon>
        <taxon>Actinomycetota</taxon>
        <taxon>Actinomycetes</taxon>
        <taxon>Pseudonocardiales</taxon>
        <taxon>Pseudonocardiaceae</taxon>
        <taxon>Saccharopolyspora</taxon>
    </lineage>
</organism>
<keyword evidence="4" id="KW-1185">Reference proteome</keyword>
<dbReference type="Proteomes" id="UP000584374">
    <property type="component" value="Unassembled WGS sequence"/>
</dbReference>
<dbReference type="RefSeq" id="WP_221467306.1">
    <property type="nucleotide sequence ID" value="NZ_JACHIW010000001.1"/>
</dbReference>